<sequence length="1583" mass="181150">MLLCDRCDKGWHMYCLSPPLKQIPPGNWYCFSCLNSDQDSFGFVPGKHYALEAFRHMADRSRKRWFGPGSVSRTQIEKKFWEIVEGSVGEVEVMYGSDLDTSVYGSGFPRATDQKPQAIDARLWDEYSANPWNLNNLPKLKGSMLQAVHHNITGVMVPWLYIGMLFSSFCWHFEDHCLYSMNYLHWGEPKCWYSVPGSEASAFEKVMRSSLPDLFDAQPDLLFQLVTMLNPSVLQENGVPVYSVLQEPGNFVITFPRSYHGGFNLGLNCAEAVNFAPADWLPHGAFAADLYQRFHKTAVLSHEELLCVVAQYSDINDRVSPYLKKELLRISDREKSWREKLWRNGIIKFSRMASRECPQYVGTEEDPTCVICQRYLYLSAIVCSCRPTDFVCLEHWKHLCECRTVKLRLLYRHSLAELYDLALSMDKYTSEEKAQCLNVRRQFSSPGALTKKVKGGQVAFTELSMQWLLQSSKILQNPFSSDAFVSALKGAEQFLWAGPEMDSVRDMVRSLIQAQTWAEGVRDCVRKIESCLSLQDSGVEKVHLEFVEEFLSLDPAPCNEPGHQKLKEYAEEARLLTQEIDTVLSICSKMSELEVFYSRVCGLPVYVKECEKLERQISLAKAWLDSVRKCTSVEHPAAVEIDVLYKLKSEILELQVQLPEIDMLQNLLSKAQYCCAHCREILEGPMNLKSVGVMLKEWDNFTVDVPELKLLRQYHADVISWVSRFNGVLRTVHEREDQDNVIDELKQILEDGLSLKIQVDELPLVEVELKKAYCREKALKAHRSKMPLEFIQQLMKEARVLQIEGEKLFVNLSGVLAVALSWEQRARDILSHEASISDFEDMLRASENLFVILPSLNDIKDAVLEANSWLENSKPYLASPTSASTSMRKFEDLQMLVSQSELLKISLEERRMLATVLKKCKEWQHDACSVLSDARSLFEWDNIDNEICGSLISKVEGLIARTLSVTRYGLSLHFDFYEIPELQATCSTLQWCKKALSFCNISSSLEDVLEVAEDIPHTSVSSTMLNMLVDGVKWLRQAFEVISGPQNSRRCKLSNVEDILTGYKTIRMPFAAVICLLKEAIGKHKLWQEQVQQFFHLNYRERSWSSMLQLKELGETVAFSCSELNLIVSEVEKVESWKKRCMDSIGALVQDKNSLLDALQKIKQTLDRSLFIYGKLQDWKDKNLCTCCFNVFEDQEFLTCLTCKDCYHLRCIGTSALDRDHEGYKCTYCQILKGELNYQNGGGPRRFGGNHADLKTLHELLSDTESFCVWVSERDVLSLLVERAHACKSCLREIVDFASAFVDKDFSAVSEKLTIAIKAIEVAGIYDQHDDGDLEQALARHLWKVQVSELLIGLQKPSIQQIRKHLKEGLAMEILPEDYYMLKLTKMNCIGWQWAELAKKVAVDSGALSLDKVFELIVEGENLPVDVQEELMILRNRSMLYCICRKPLDPGRMIACDQCGEWYHFDCVKLPYTVEAYICPACNPCTQVLSTTSLDHERLTSAKFEEPRTPSPRHTKPRKKQKRDSASLTPNMFVAVQPKNPDSNVRFSSGIECLWWRNRKPFRRATKKRLDLGSLSPFICTQR</sequence>
<protein>
    <submittedName>
        <fullName evidence="1">Uncharacterized protein</fullName>
    </submittedName>
</protein>
<evidence type="ECO:0000313" key="2">
    <source>
        <dbReference type="Proteomes" id="UP000828941"/>
    </source>
</evidence>
<keyword evidence="2" id="KW-1185">Reference proteome</keyword>
<gene>
    <name evidence="1" type="ORF">L6164_019472</name>
</gene>
<comment type="caution">
    <text evidence="1">The sequence shown here is derived from an EMBL/GenBank/DDBJ whole genome shotgun (WGS) entry which is preliminary data.</text>
</comment>
<reference evidence="1 2" key="1">
    <citation type="journal article" date="2022" name="DNA Res.">
        <title>Chromosomal-level genome assembly of the orchid tree Bauhinia variegata (Leguminosae; Cercidoideae) supports the allotetraploid origin hypothesis of Bauhinia.</title>
        <authorList>
            <person name="Zhong Y."/>
            <person name="Chen Y."/>
            <person name="Zheng D."/>
            <person name="Pang J."/>
            <person name="Liu Y."/>
            <person name="Luo S."/>
            <person name="Meng S."/>
            <person name="Qian L."/>
            <person name="Wei D."/>
            <person name="Dai S."/>
            <person name="Zhou R."/>
        </authorList>
    </citation>
    <scope>NUCLEOTIDE SEQUENCE [LARGE SCALE GENOMIC DNA]</scope>
    <source>
        <strain evidence="1">BV-YZ2020</strain>
    </source>
</reference>
<name>A0ACB9MS41_BAUVA</name>
<accession>A0ACB9MS41</accession>
<dbReference type="Proteomes" id="UP000828941">
    <property type="component" value="Chromosome 8"/>
</dbReference>
<proteinExistence type="predicted"/>
<dbReference type="EMBL" id="CM039433">
    <property type="protein sequence ID" value="KAI4326962.1"/>
    <property type="molecule type" value="Genomic_DNA"/>
</dbReference>
<evidence type="ECO:0000313" key="1">
    <source>
        <dbReference type="EMBL" id="KAI4326962.1"/>
    </source>
</evidence>
<organism evidence="1 2">
    <name type="scientific">Bauhinia variegata</name>
    <name type="common">Purple orchid tree</name>
    <name type="synonym">Phanera variegata</name>
    <dbReference type="NCBI Taxonomy" id="167791"/>
    <lineage>
        <taxon>Eukaryota</taxon>
        <taxon>Viridiplantae</taxon>
        <taxon>Streptophyta</taxon>
        <taxon>Embryophyta</taxon>
        <taxon>Tracheophyta</taxon>
        <taxon>Spermatophyta</taxon>
        <taxon>Magnoliopsida</taxon>
        <taxon>eudicotyledons</taxon>
        <taxon>Gunneridae</taxon>
        <taxon>Pentapetalae</taxon>
        <taxon>rosids</taxon>
        <taxon>fabids</taxon>
        <taxon>Fabales</taxon>
        <taxon>Fabaceae</taxon>
        <taxon>Cercidoideae</taxon>
        <taxon>Cercideae</taxon>
        <taxon>Bauhiniinae</taxon>
        <taxon>Bauhinia</taxon>
    </lineage>
</organism>